<evidence type="ECO:0000313" key="1">
    <source>
        <dbReference type="EMBL" id="KAF1806429.1"/>
    </source>
</evidence>
<sequence length="83" mass="9606">MTFIFIPPSSLKKQHVTILLLLLYYYCRSSSLYQLSNKIPFFHKIKGLLCNVISTHGLYTDTQAHAATPVHATCHENQFMKYE</sequence>
<proteinExistence type="predicted"/>
<dbReference type="EMBL" id="JAAECE010000001">
    <property type="protein sequence ID" value="KAF1806429.1"/>
    <property type="molecule type" value="Genomic_DNA"/>
</dbReference>
<organism evidence="1 2">
    <name type="scientific">Mucor circinelloides f. lusitanicus</name>
    <name type="common">Mucor racemosus var. lusitanicus</name>
    <dbReference type="NCBI Taxonomy" id="29924"/>
    <lineage>
        <taxon>Eukaryota</taxon>
        <taxon>Fungi</taxon>
        <taxon>Fungi incertae sedis</taxon>
        <taxon>Mucoromycota</taxon>
        <taxon>Mucoromycotina</taxon>
        <taxon>Mucoromycetes</taxon>
        <taxon>Mucorales</taxon>
        <taxon>Mucorineae</taxon>
        <taxon>Mucoraceae</taxon>
        <taxon>Mucor</taxon>
    </lineage>
</organism>
<name>A0A8H4BPZ4_MUCCL</name>
<gene>
    <name evidence="1" type="ORF">FB192DRAFT_1350453</name>
</gene>
<comment type="caution">
    <text evidence="1">The sequence shown here is derived from an EMBL/GenBank/DDBJ whole genome shotgun (WGS) entry which is preliminary data.</text>
</comment>
<evidence type="ECO:0000313" key="2">
    <source>
        <dbReference type="Proteomes" id="UP000469890"/>
    </source>
</evidence>
<dbReference type="Proteomes" id="UP000469890">
    <property type="component" value="Unassembled WGS sequence"/>
</dbReference>
<protein>
    <submittedName>
        <fullName evidence="1">Uncharacterized protein</fullName>
    </submittedName>
</protein>
<accession>A0A8H4BPZ4</accession>
<reference evidence="1 2" key="1">
    <citation type="submission" date="2019-09" db="EMBL/GenBank/DDBJ databases">
        <authorList>
            <consortium name="DOE Joint Genome Institute"/>
            <person name="Mondo S.J."/>
            <person name="Navarro-Mendoza M.I."/>
            <person name="Perez-Arques C."/>
            <person name="Panchal S."/>
            <person name="Nicolas F.E."/>
            <person name="Ganguly P."/>
            <person name="Pangilinan J."/>
            <person name="Grigoriev I."/>
            <person name="Heitman J."/>
            <person name="Sanya K."/>
            <person name="Garre V."/>
        </authorList>
    </citation>
    <scope>NUCLEOTIDE SEQUENCE [LARGE SCALE GENOMIC DNA]</scope>
    <source>
        <strain evidence="1 2">MU402</strain>
    </source>
</reference>
<dbReference type="AlphaFoldDB" id="A0A8H4BPZ4"/>